<proteinExistence type="predicted"/>
<keyword evidence="3" id="KW-0238">DNA-binding</keyword>
<dbReference type="InterPro" id="IPR002100">
    <property type="entry name" value="TF_MADSbox"/>
</dbReference>
<dbReference type="AlphaFoldDB" id="A0AAE0E5T1"/>
<keyword evidence="8" id="KW-1185">Reference proteome</keyword>
<keyword evidence="2" id="KW-0805">Transcription regulation</keyword>
<evidence type="ECO:0000256" key="4">
    <source>
        <dbReference type="ARBA" id="ARBA00023163"/>
    </source>
</evidence>
<dbReference type="GO" id="GO:0046983">
    <property type="term" value="F:protein dimerization activity"/>
    <property type="evidence" value="ECO:0007669"/>
    <property type="project" value="InterPro"/>
</dbReference>
<dbReference type="Proteomes" id="UP001281410">
    <property type="component" value="Unassembled WGS sequence"/>
</dbReference>
<keyword evidence="4" id="KW-0804">Transcription</keyword>
<dbReference type="EMBL" id="JANJYJ010000005">
    <property type="protein sequence ID" value="KAK3211924.1"/>
    <property type="molecule type" value="Genomic_DNA"/>
</dbReference>
<accession>A0AAE0E5T1</accession>
<reference evidence="7" key="1">
    <citation type="journal article" date="2023" name="Plant J.">
        <title>Genome sequences and population genomics provide insights into the demographic history, inbreeding, and mutation load of two 'living fossil' tree species of Dipteronia.</title>
        <authorList>
            <person name="Feng Y."/>
            <person name="Comes H.P."/>
            <person name="Chen J."/>
            <person name="Zhu S."/>
            <person name="Lu R."/>
            <person name="Zhang X."/>
            <person name="Li P."/>
            <person name="Qiu J."/>
            <person name="Olsen K.M."/>
            <person name="Qiu Y."/>
        </authorList>
    </citation>
    <scope>NUCLEOTIDE SEQUENCE</scope>
    <source>
        <strain evidence="7">NBL</strain>
    </source>
</reference>
<gene>
    <name evidence="7" type="ORF">Dsin_016630</name>
</gene>
<evidence type="ECO:0000256" key="2">
    <source>
        <dbReference type="ARBA" id="ARBA00023015"/>
    </source>
</evidence>
<comment type="subcellular location">
    <subcellularLocation>
        <location evidence="1">Nucleus</location>
    </subcellularLocation>
</comment>
<evidence type="ECO:0000259" key="6">
    <source>
        <dbReference type="PROSITE" id="PS50066"/>
    </source>
</evidence>
<dbReference type="PRINTS" id="PR00404">
    <property type="entry name" value="MADSDOMAIN"/>
</dbReference>
<evidence type="ECO:0000256" key="1">
    <source>
        <dbReference type="ARBA" id="ARBA00004123"/>
    </source>
</evidence>
<keyword evidence="5" id="KW-0539">Nucleus</keyword>
<dbReference type="InterPro" id="IPR050142">
    <property type="entry name" value="MADS-box/MEF2_TF"/>
</dbReference>
<organism evidence="7 8">
    <name type="scientific">Dipteronia sinensis</name>
    <dbReference type="NCBI Taxonomy" id="43782"/>
    <lineage>
        <taxon>Eukaryota</taxon>
        <taxon>Viridiplantae</taxon>
        <taxon>Streptophyta</taxon>
        <taxon>Embryophyta</taxon>
        <taxon>Tracheophyta</taxon>
        <taxon>Spermatophyta</taxon>
        <taxon>Magnoliopsida</taxon>
        <taxon>eudicotyledons</taxon>
        <taxon>Gunneridae</taxon>
        <taxon>Pentapetalae</taxon>
        <taxon>rosids</taxon>
        <taxon>malvids</taxon>
        <taxon>Sapindales</taxon>
        <taxon>Sapindaceae</taxon>
        <taxon>Hippocastanoideae</taxon>
        <taxon>Acereae</taxon>
        <taxon>Dipteronia</taxon>
    </lineage>
</organism>
<feature type="domain" description="MADS-box" evidence="6">
    <location>
        <begin position="1"/>
        <end position="61"/>
    </location>
</feature>
<sequence>MGRVKLQLKKIEDKHDRQISFANRKKGLLKKAFELSTLCDVEIALIIFSPSGELLIFDGNRRAEDTIKHYIDLTHQQCGRHFVKSSSGIKSVSEAEYLERTLKEALRRVSLNKGWRCLNIQVLRKKED</sequence>
<comment type="caution">
    <text evidence="7">The sequence shown here is derived from an EMBL/GenBank/DDBJ whole genome shotgun (WGS) entry which is preliminary data.</text>
</comment>
<dbReference type="GO" id="GO:0005634">
    <property type="term" value="C:nucleus"/>
    <property type="evidence" value="ECO:0007669"/>
    <property type="project" value="UniProtKB-SubCell"/>
</dbReference>
<evidence type="ECO:0000313" key="7">
    <source>
        <dbReference type="EMBL" id="KAK3211924.1"/>
    </source>
</evidence>
<dbReference type="PANTHER" id="PTHR48019">
    <property type="entry name" value="SERUM RESPONSE FACTOR HOMOLOG"/>
    <property type="match status" value="1"/>
</dbReference>
<dbReference type="SMART" id="SM00432">
    <property type="entry name" value="MADS"/>
    <property type="match status" value="1"/>
</dbReference>
<evidence type="ECO:0000256" key="3">
    <source>
        <dbReference type="ARBA" id="ARBA00023125"/>
    </source>
</evidence>
<dbReference type="InterPro" id="IPR036879">
    <property type="entry name" value="TF_MADSbox_sf"/>
</dbReference>
<dbReference type="SUPFAM" id="SSF55455">
    <property type="entry name" value="SRF-like"/>
    <property type="match status" value="1"/>
</dbReference>
<dbReference type="PROSITE" id="PS50066">
    <property type="entry name" value="MADS_BOX_2"/>
    <property type="match status" value="1"/>
</dbReference>
<evidence type="ECO:0000256" key="5">
    <source>
        <dbReference type="ARBA" id="ARBA00023242"/>
    </source>
</evidence>
<evidence type="ECO:0000313" key="8">
    <source>
        <dbReference type="Proteomes" id="UP001281410"/>
    </source>
</evidence>
<dbReference type="Pfam" id="PF00319">
    <property type="entry name" value="SRF-TF"/>
    <property type="match status" value="1"/>
</dbReference>
<name>A0AAE0E5T1_9ROSI</name>
<dbReference type="GO" id="GO:0003677">
    <property type="term" value="F:DNA binding"/>
    <property type="evidence" value="ECO:0007669"/>
    <property type="project" value="UniProtKB-KW"/>
</dbReference>
<protein>
    <recommendedName>
        <fullName evidence="6">MADS-box domain-containing protein</fullName>
    </recommendedName>
</protein>
<dbReference type="Gene3D" id="3.40.1810.10">
    <property type="entry name" value="Transcription factor, MADS-box"/>
    <property type="match status" value="1"/>
</dbReference>